<keyword evidence="1" id="KW-1015">Disulfide bond</keyword>
<dbReference type="InterPro" id="IPR008139">
    <property type="entry name" value="SaposinB_dom"/>
</dbReference>
<dbReference type="GeneID" id="8584532"/>
<protein>
    <submittedName>
        <fullName evidence="4">Protein CBG20161</fullName>
    </submittedName>
</protein>
<dbReference type="InParanoid" id="A8XXA2"/>
<dbReference type="RefSeq" id="XP_002642538.1">
    <property type="nucleotide sequence ID" value="XM_002642492.1"/>
</dbReference>
<organism evidence="4 5">
    <name type="scientific">Caenorhabditis briggsae</name>
    <dbReference type="NCBI Taxonomy" id="6238"/>
    <lineage>
        <taxon>Eukaryota</taxon>
        <taxon>Metazoa</taxon>
        <taxon>Ecdysozoa</taxon>
        <taxon>Nematoda</taxon>
        <taxon>Chromadorea</taxon>
        <taxon>Rhabditida</taxon>
        <taxon>Rhabditina</taxon>
        <taxon>Rhabditomorpha</taxon>
        <taxon>Rhabditoidea</taxon>
        <taxon>Rhabditidae</taxon>
        <taxon>Peloderinae</taxon>
        <taxon>Caenorhabditis</taxon>
    </lineage>
</organism>
<dbReference type="EMBL" id="HE601013">
    <property type="protein sequence ID" value="CAP37271.1"/>
    <property type="molecule type" value="Genomic_DNA"/>
</dbReference>
<keyword evidence="5" id="KW-1185">Reference proteome</keyword>
<reference evidence="4 5" key="2">
    <citation type="journal article" date="2011" name="PLoS Genet.">
        <title>Caenorhabditis briggsae recombinant inbred line genotypes reveal inter-strain incompatibility and the evolution of recombination.</title>
        <authorList>
            <person name="Ross J.A."/>
            <person name="Koboldt D.C."/>
            <person name="Staisch J.E."/>
            <person name="Chamberlin H.M."/>
            <person name="Gupta B.P."/>
            <person name="Miller R.D."/>
            <person name="Baird S.E."/>
            <person name="Haag E.S."/>
        </authorList>
    </citation>
    <scope>NUCLEOTIDE SEQUENCE [LARGE SCALE GENOMIC DNA]</scope>
    <source>
        <strain evidence="4 5">AF16</strain>
    </source>
</reference>
<proteinExistence type="predicted"/>
<dbReference type="SUPFAM" id="SSF47862">
    <property type="entry name" value="Saposin"/>
    <property type="match status" value="1"/>
</dbReference>
<reference evidence="4 5" key="1">
    <citation type="journal article" date="2003" name="PLoS Biol.">
        <title>The genome sequence of Caenorhabditis briggsae: a platform for comparative genomics.</title>
        <authorList>
            <person name="Stein L.D."/>
            <person name="Bao Z."/>
            <person name="Blasiar D."/>
            <person name="Blumenthal T."/>
            <person name="Brent M.R."/>
            <person name="Chen N."/>
            <person name="Chinwalla A."/>
            <person name="Clarke L."/>
            <person name="Clee C."/>
            <person name="Coghlan A."/>
            <person name="Coulson A."/>
            <person name="D'Eustachio P."/>
            <person name="Fitch D.H."/>
            <person name="Fulton L.A."/>
            <person name="Fulton R.E."/>
            <person name="Griffiths-Jones S."/>
            <person name="Harris T.W."/>
            <person name="Hillier L.W."/>
            <person name="Kamath R."/>
            <person name="Kuwabara P.E."/>
            <person name="Mardis E.R."/>
            <person name="Marra M.A."/>
            <person name="Miner T.L."/>
            <person name="Minx P."/>
            <person name="Mullikin J.C."/>
            <person name="Plumb R.W."/>
            <person name="Rogers J."/>
            <person name="Schein J.E."/>
            <person name="Sohrmann M."/>
            <person name="Spieth J."/>
            <person name="Stajich J.E."/>
            <person name="Wei C."/>
            <person name="Willey D."/>
            <person name="Wilson R.K."/>
            <person name="Durbin R."/>
            <person name="Waterston R.H."/>
        </authorList>
    </citation>
    <scope>NUCLEOTIDE SEQUENCE [LARGE SCALE GENOMIC DNA]</scope>
    <source>
        <strain evidence="4 5">AF16</strain>
    </source>
</reference>
<keyword evidence="2" id="KW-0732">Signal</keyword>
<evidence type="ECO:0000313" key="5">
    <source>
        <dbReference type="Proteomes" id="UP000008549"/>
    </source>
</evidence>
<name>A8XXA2_CAEBR</name>
<dbReference type="Proteomes" id="UP000008549">
    <property type="component" value="Unassembled WGS sequence"/>
</dbReference>
<evidence type="ECO:0000313" key="6">
    <source>
        <dbReference type="WormBase" id="CBG20161"/>
    </source>
</evidence>
<dbReference type="eggNOG" id="ENOG502SXW0">
    <property type="taxonomic scope" value="Eukaryota"/>
</dbReference>
<feature type="signal peptide" evidence="2">
    <location>
        <begin position="1"/>
        <end position="22"/>
    </location>
</feature>
<evidence type="ECO:0000256" key="2">
    <source>
        <dbReference type="SAM" id="SignalP"/>
    </source>
</evidence>
<dbReference type="WormBase" id="CBG20161">
    <property type="protein sequence ID" value="CBP44007"/>
    <property type="gene ID" value="WBGene00039216"/>
</dbReference>
<feature type="chain" id="PRO_5002730597" evidence="2">
    <location>
        <begin position="23"/>
        <end position="110"/>
    </location>
</feature>
<dbReference type="AlphaFoldDB" id="A8XXA2"/>
<dbReference type="PROSITE" id="PS50015">
    <property type="entry name" value="SAP_B"/>
    <property type="match status" value="1"/>
</dbReference>
<feature type="domain" description="Saposin B-type" evidence="3">
    <location>
        <begin position="24"/>
        <end position="110"/>
    </location>
</feature>
<dbReference type="FunCoup" id="A8XXA2">
    <property type="interactions" value="304"/>
</dbReference>
<dbReference type="KEGG" id="cbr:CBG_20161"/>
<dbReference type="HOGENOM" id="CLU_2266221_0_0_1"/>
<evidence type="ECO:0000259" key="3">
    <source>
        <dbReference type="PROSITE" id="PS50015"/>
    </source>
</evidence>
<dbReference type="InterPro" id="IPR011001">
    <property type="entry name" value="Saposin-like"/>
</dbReference>
<accession>A8XXA2</accession>
<gene>
    <name evidence="4 6" type="ORF">CBG20161</name>
    <name evidence="4" type="ORF">CBG_20161</name>
</gene>
<evidence type="ECO:0000313" key="4">
    <source>
        <dbReference type="EMBL" id="CAP37271.1"/>
    </source>
</evidence>
<sequence>MVYFKSILSFVFIGMLVSTSESTSVVTCMLCQVLSEPLEKEMTPTATVNAMFKKCDKMGLMEPVCEQFVSENVKICSNVFDREHQRTAYARQCGSVKFKGNWRICISYCE</sequence>
<evidence type="ECO:0000256" key="1">
    <source>
        <dbReference type="ARBA" id="ARBA00023157"/>
    </source>
</evidence>
<dbReference type="CTD" id="8584532"/>